<dbReference type="EMBL" id="WBMO01000001">
    <property type="protein sequence ID" value="MDV2476282.1"/>
    <property type="molecule type" value="Genomic_DNA"/>
</dbReference>
<proteinExistence type="predicted"/>
<accession>A0ABU3WQK1</accession>
<reference evidence="2 3" key="1">
    <citation type="submission" date="2019-10" db="EMBL/GenBank/DDBJ databases">
        <title>Draft Genome Assembly of Rhodococcus zopfii DSM44189.</title>
        <authorList>
            <person name="Sutton J.M."/>
            <person name="Akob D.M."/>
            <person name="Bushman T.J."/>
        </authorList>
    </citation>
    <scope>NUCLEOTIDE SEQUENCE [LARGE SCALE GENOMIC DNA]</scope>
    <source>
        <strain evidence="2 3">DSM 44189</strain>
    </source>
</reference>
<keyword evidence="1" id="KW-1133">Transmembrane helix</keyword>
<keyword evidence="1" id="KW-0812">Transmembrane</keyword>
<organism evidence="2 3">
    <name type="scientific">Rhodococcus zopfii</name>
    <dbReference type="NCBI Taxonomy" id="43772"/>
    <lineage>
        <taxon>Bacteria</taxon>
        <taxon>Bacillati</taxon>
        <taxon>Actinomycetota</taxon>
        <taxon>Actinomycetes</taxon>
        <taxon>Mycobacteriales</taxon>
        <taxon>Nocardiaceae</taxon>
        <taxon>Rhodococcus</taxon>
    </lineage>
</organism>
<evidence type="ECO:0000313" key="3">
    <source>
        <dbReference type="Proteomes" id="UP001275440"/>
    </source>
</evidence>
<protein>
    <recommendedName>
        <fullName evidence="4">DUF2964 family protein</fullName>
    </recommendedName>
</protein>
<feature type="transmembrane region" description="Helical" evidence="1">
    <location>
        <begin position="30"/>
        <end position="48"/>
    </location>
</feature>
<gene>
    <name evidence="2" type="ORF">F8M49_14715</name>
</gene>
<dbReference type="Proteomes" id="UP001275440">
    <property type="component" value="Unassembled WGS sequence"/>
</dbReference>
<comment type="caution">
    <text evidence="2">The sequence shown here is derived from an EMBL/GenBank/DDBJ whole genome shotgun (WGS) entry which is preliminary data.</text>
</comment>
<sequence length="65" mass="6393">MGAVIAKALLWCALLAGVVGAAVAVNALHVNGAVASLIVAFVAGLVLLRLRPAAQDAQDSDPATS</sequence>
<keyword evidence="1" id="KW-0472">Membrane</keyword>
<name>A0ABU3WQK1_9NOCA</name>
<evidence type="ECO:0000313" key="2">
    <source>
        <dbReference type="EMBL" id="MDV2476282.1"/>
    </source>
</evidence>
<keyword evidence="3" id="KW-1185">Reference proteome</keyword>
<dbReference type="RefSeq" id="WP_072810085.1">
    <property type="nucleotide sequence ID" value="NZ_JAHWLX010000138.1"/>
</dbReference>
<evidence type="ECO:0000256" key="1">
    <source>
        <dbReference type="SAM" id="Phobius"/>
    </source>
</evidence>
<evidence type="ECO:0008006" key="4">
    <source>
        <dbReference type="Google" id="ProtNLM"/>
    </source>
</evidence>